<dbReference type="SUPFAM" id="SSF161098">
    <property type="entry name" value="MetI-like"/>
    <property type="match status" value="1"/>
</dbReference>
<reference evidence="9 10" key="1">
    <citation type="submission" date="2020-08" db="EMBL/GenBank/DDBJ databases">
        <title>Genomic Encyclopedia of Type Strains, Phase IV (KMG-IV): sequencing the most valuable type-strain genomes for metagenomic binning, comparative biology and taxonomic classification.</title>
        <authorList>
            <person name="Goeker M."/>
        </authorList>
    </citation>
    <scope>NUCLEOTIDE SEQUENCE [LARGE SCALE GENOMIC DNA]</scope>
    <source>
        <strain evidence="9 10">DSM 45385</strain>
    </source>
</reference>
<dbReference type="InterPro" id="IPR000515">
    <property type="entry name" value="MetI-like"/>
</dbReference>
<dbReference type="Proteomes" id="UP000568380">
    <property type="component" value="Unassembled WGS sequence"/>
</dbReference>
<evidence type="ECO:0000256" key="1">
    <source>
        <dbReference type="ARBA" id="ARBA00004651"/>
    </source>
</evidence>
<evidence type="ECO:0000313" key="10">
    <source>
        <dbReference type="Proteomes" id="UP000568380"/>
    </source>
</evidence>
<evidence type="ECO:0000259" key="8">
    <source>
        <dbReference type="PROSITE" id="PS50928"/>
    </source>
</evidence>
<dbReference type="Pfam" id="PF00528">
    <property type="entry name" value="BPD_transp_1"/>
    <property type="match status" value="1"/>
</dbReference>
<evidence type="ECO:0000256" key="4">
    <source>
        <dbReference type="ARBA" id="ARBA00022692"/>
    </source>
</evidence>
<dbReference type="EMBL" id="JACHIN010000007">
    <property type="protein sequence ID" value="MBB5079716.1"/>
    <property type="molecule type" value="Genomic_DNA"/>
</dbReference>
<evidence type="ECO:0000256" key="5">
    <source>
        <dbReference type="ARBA" id="ARBA00022989"/>
    </source>
</evidence>
<dbReference type="InterPro" id="IPR035906">
    <property type="entry name" value="MetI-like_sf"/>
</dbReference>
<dbReference type="CDD" id="cd06261">
    <property type="entry name" value="TM_PBP2"/>
    <property type="match status" value="1"/>
</dbReference>
<accession>A0A7W8A6U9</accession>
<protein>
    <submittedName>
        <fullName evidence="9">ABC-type nitrate/sulfonate/bicarbonate transport system permease component</fullName>
    </submittedName>
</protein>
<comment type="similarity">
    <text evidence="7">Belongs to the binding-protein-dependent transport system permease family.</text>
</comment>
<feature type="domain" description="ABC transmembrane type-1" evidence="8">
    <location>
        <begin position="52"/>
        <end position="236"/>
    </location>
</feature>
<organism evidence="9 10">
    <name type="scientific">Nonomuraea endophytica</name>
    <dbReference type="NCBI Taxonomy" id="714136"/>
    <lineage>
        <taxon>Bacteria</taxon>
        <taxon>Bacillati</taxon>
        <taxon>Actinomycetota</taxon>
        <taxon>Actinomycetes</taxon>
        <taxon>Streptosporangiales</taxon>
        <taxon>Streptosporangiaceae</taxon>
        <taxon>Nonomuraea</taxon>
    </lineage>
</organism>
<feature type="transmembrane region" description="Helical" evidence="7">
    <location>
        <begin position="171"/>
        <end position="193"/>
    </location>
</feature>
<keyword evidence="3" id="KW-1003">Cell membrane</keyword>
<keyword evidence="2 7" id="KW-0813">Transport</keyword>
<proteinExistence type="inferred from homology"/>
<keyword evidence="10" id="KW-1185">Reference proteome</keyword>
<dbReference type="GO" id="GO:0005886">
    <property type="term" value="C:plasma membrane"/>
    <property type="evidence" value="ECO:0007669"/>
    <property type="project" value="UniProtKB-SubCell"/>
</dbReference>
<feature type="transmembrane region" description="Helical" evidence="7">
    <location>
        <begin position="213"/>
        <end position="235"/>
    </location>
</feature>
<evidence type="ECO:0000256" key="3">
    <source>
        <dbReference type="ARBA" id="ARBA00022475"/>
    </source>
</evidence>
<comment type="subcellular location">
    <subcellularLocation>
        <location evidence="1 7">Cell membrane</location>
        <topology evidence="1 7">Multi-pass membrane protein</topology>
    </subcellularLocation>
</comment>
<dbReference type="PANTHER" id="PTHR30151">
    <property type="entry name" value="ALKANE SULFONATE ABC TRANSPORTER-RELATED, MEMBRANE SUBUNIT"/>
    <property type="match status" value="1"/>
</dbReference>
<keyword evidence="5 7" id="KW-1133">Transmembrane helix</keyword>
<feature type="transmembrane region" description="Helical" evidence="7">
    <location>
        <begin position="60"/>
        <end position="82"/>
    </location>
</feature>
<name>A0A7W8A6U9_9ACTN</name>
<comment type="caution">
    <text evidence="9">The sequence shown here is derived from an EMBL/GenBank/DDBJ whole genome shotgun (WGS) entry which is preliminary data.</text>
</comment>
<dbReference type="AlphaFoldDB" id="A0A7W8A6U9"/>
<dbReference type="PANTHER" id="PTHR30151:SF38">
    <property type="entry name" value="ALIPHATIC SULFONATES TRANSPORT PERMEASE PROTEIN SSUC-RELATED"/>
    <property type="match status" value="1"/>
</dbReference>
<gene>
    <name evidence="9" type="ORF">HNR40_005202</name>
</gene>
<dbReference type="Gene3D" id="1.10.3720.10">
    <property type="entry name" value="MetI-like"/>
    <property type="match status" value="1"/>
</dbReference>
<dbReference type="GO" id="GO:0055085">
    <property type="term" value="P:transmembrane transport"/>
    <property type="evidence" value="ECO:0007669"/>
    <property type="project" value="InterPro"/>
</dbReference>
<evidence type="ECO:0000256" key="7">
    <source>
        <dbReference type="RuleBase" id="RU363032"/>
    </source>
</evidence>
<sequence length="245" mass="26138">MPAVLVVWEVLTRLKADTDFPPPTAIAGRMRELWFSGPAARLFLTDEAVANLLPSLARMFTGWVLAAAAGVLAGVLIGRSRAAQDYAGPLIQFGRSVPPPLLLPFFLALLQGGLATQLAAIVFGVIWPVLLNSIDGARSVEVLQIETARVFGLSRAEQVRKVIIPAAAPKILAGLRLSLSLALIMMVISELFGGTDGIGYQLLQAQRGFDTPGVWAAIALLGLLGYVVNSMFVVIERRLLGWQGA</sequence>
<keyword evidence="6 7" id="KW-0472">Membrane</keyword>
<keyword evidence="4 7" id="KW-0812">Transmembrane</keyword>
<dbReference type="RefSeq" id="WP_312896506.1">
    <property type="nucleotide sequence ID" value="NZ_JACHIN010000007.1"/>
</dbReference>
<dbReference type="PROSITE" id="PS50928">
    <property type="entry name" value="ABC_TM1"/>
    <property type="match status" value="1"/>
</dbReference>
<evidence type="ECO:0000256" key="2">
    <source>
        <dbReference type="ARBA" id="ARBA00022448"/>
    </source>
</evidence>
<evidence type="ECO:0000313" key="9">
    <source>
        <dbReference type="EMBL" id="MBB5079716.1"/>
    </source>
</evidence>
<evidence type="ECO:0000256" key="6">
    <source>
        <dbReference type="ARBA" id="ARBA00023136"/>
    </source>
</evidence>